<evidence type="ECO:0000313" key="7">
    <source>
        <dbReference type="Proteomes" id="UP000476055"/>
    </source>
</evidence>
<evidence type="ECO:0000259" key="5">
    <source>
        <dbReference type="PROSITE" id="PS50943"/>
    </source>
</evidence>
<dbReference type="RefSeq" id="WP_022154184.1">
    <property type="nucleotide sequence ID" value="NZ_DAWCKG010000025.1"/>
</dbReference>
<dbReference type="GO" id="GO:0000976">
    <property type="term" value="F:transcription cis-regulatory region binding"/>
    <property type="evidence" value="ECO:0007669"/>
    <property type="project" value="TreeGrafter"/>
</dbReference>
<dbReference type="InterPro" id="IPR000843">
    <property type="entry name" value="HTH_LacI"/>
</dbReference>
<keyword evidence="1" id="KW-0805">Transcription regulation</keyword>
<evidence type="ECO:0000256" key="1">
    <source>
        <dbReference type="ARBA" id="ARBA00023015"/>
    </source>
</evidence>
<dbReference type="InterPro" id="IPR046335">
    <property type="entry name" value="LacI/GalR-like_sensor"/>
</dbReference>
<evidence type="ECO:0000313" key="6">
    <source>
        <dbReference type="EMBL" id="MST56988.1"/>
    </source>
</evidence>
<dbReference type="SMART" id="SM00354">
    <property type="entry name" value="HTH_LACI"/>
    <property type="match status" value="1"/>
</dbReference>
<reference evidence="6 7" key="1">
    <citation type="submission" date="2019-08" db="EMBL/GenBank/DDBJ databases">
        <title>In-depth cultivation of the pig gut microbiome towards novel bacterial diversity and tailored functional studies.</title>
        <authorList>
            <person name="Wylensek D."/>
            <person name="Hitch T.C.A."/>
            <person name="Clavel T."/>
        </authorList>
    </citation>
    <scope>NUCLEOTIDE SEQUENCE [LARGE SCALE GENOMIC DNA]</scope>
    <source>
        <strain evidence="6 7">WCA3-601-WT-6H</strain>
    </source>
</reference>
<feature type="domain" description="HTH lacI-type" evidence="4">
    <location>
        <begin position="3"/>
        <end position="57"/>
    </location>
</feature>
<protein>
    <submittedName>
        <fullName evidence="6">LacI family transcriptional regulator</fullName>
    </submittedName>
</protein>
<name>A0A6L5YGA3_9FIRM</name>
<accession>A0A6L5YGA3</accession>
<evidence type="ECO:0000256" key="3">
    <source>
        <dbReference type="ARBA" id="ARBA00023163"/>
    </source>
</evidence>
<dbReference type="PROSITE" id="PS50932">
    <property type="entry name" value="HTH_LACI_2"/>
    <property type="match status" value="1"/>
</dbReference>
<dbReference type="Gene3D" id="3.40.50.2300">
    <property type="match status" value="2"/>
</dbReference>
<dbReference type="Proteomes" id="UP000476055">
    <property type="component" value="Unassembled WGS sequence"/>
</dbReference>
<dbReference type="SUPFAM" id="SSF53822">
    <property type="entry name" value="Periplasmic binding protein-like I"/>
    <property type="match status" value="1"/>
</dbReference>
<dbReference type="GO" id="GO:0003700">
    <property type="term" value="F:DNA-binding transcription factor activity"/>
    <property type="evidence" value="ECO:0007669"/>
    <property type="project" value="TreeGrafter"/>
</dbReference>
<evidence type="ECO:0000256" key="2">
    <source>
        <dbReference type="ARBA" id="ARBA00023125"/>
    </source>
</evidence>
<dbReference type="InterPro" id="IPR028082">
    <property type="entry name" value="Peripla_BP_I"/>
</dbReference>
<organism evidence="6 7">
    <name type="scientific">Waltera intestinalis</name>
    <dbReference type="NCBI Taxonomy" id="2606635"/>
    <lineage>
        <taxon>Bacteria</taxon>
        <taxon>Bacillati</taxon>
        <taxon>Bacillota</taxon>
        <taxon>Clostridia</taxon>
        <taxon>Lachnospirales</taxon>
        <taxon>Lachnospiraceae</taxon>
        <taxon>Waltera</taxon>
    </lineage>
</organism>
<dbReference type="PANTHER" id="PTHR30146">
    <property type="entry name" value="LACI-RELATED TRANSCRIPTIONAL REPRESSOR"/>
    <property type="match status" value="1"/>
</dbReference>
<dbReference type="Pfam" id="PF13377">
    <property type="entry name" value="Peripla_BP_3"/>
    <property type="match status" value="1"/>
</dbReference>
<dbReference type="InterPro" id="IPR001387">
    <property type="entry name" value="Cro/C1-type_HTH"/>
</dbReference>
<dbReference type="Pfam" id="PF00356">
    <property type="entry name" value="LacI"/>
    <property type="match status" value="1"/>
</dbReference>
<dbReference type="CDD" id="cd01392">
    <property type="entry name" value="HTH_LacI"/>
    <property type="match status" value="1"/>
</dbReference>
<comment type="caution">
    <text evidence="6">The sequence shown here is derived from an EMBL/GenBank/DDBJ whole genome shotgun (WGS) entry which is preliminary data.</text>
</comment>
<dbReference type="PROSITE" id="PS50943">
    <property type="entry name" value="HTH_CROC1"/>
    <property type="match status" value="1"/>
</dbReference>
<dbReference type="Gene3D" id="1.10.260.40">
    <property type="entry name" value="lambda repressor-like DNA-binding domains"/>
    <property type="match status" value="1"/>
</dbReference>
<gene>
    <name evidence="6" type="ORF">FYJ59_01785</name>
</gene>
<dbReference type="AlphaFoldDB" id="A0A6L5YGA3"/>
<dbReference type="PANTHER" id="PTHR30146:SF109">
    <property type="entry name" value="HTH-TYPE TRANSCRIPTIONAL REGULATOR GALS"/>
    <property type="match status" value="1"/>
</dbReference>
<feature type="domain" description="HTH cro/C1-type" evidence="5">
    <location>
        <begin position="4"/>
        <end position="47"/>
    </location>
</feature>
<keyword evidence="7" id="KW-1185">Reference proteome</keyword>
<dbReference type="CDD" id="cd06267">
    <property type="entry name" value="PBP1_LacI_sugar_binding-like"/>
    <property type="match status" value="1"/>
</dbReference>
<keyword evidence="2" id="KW-0238">DNA-binding</keyword>
<dbReference type="SUPFAM" id="SSF47413">
    <property type="entry name" value="lambda repressor-like DNA-binding domains"/>
    <property type="match status" value="1"/>
</dbReference>
<dbReference type="InterPro" id="IPR010982">
    <property type="entry name" value="Lambda_DNA-bd_dom_sf"/>
</dbReference>
<dbReference type="EMBL" id="VUMU01000002">
    <property type="protein sequence ID" value="MST56988.1"/>
    <property type="molecule type" value="Genomic_DNA"/>
</dbReference>
<keyword evidence="3" id="KW-0804">Transcription</keyword>
<evidence type="ECO:0000259" key="4">
    <source>
        <dbReference type="PROSITE" id="PS50932"/>
    </source>
</evidence>
<sequence>MGATIKDVAKLAGTSTATVSKVMNGSYSISQETADKVRKAMEELDYHPNLRAKNFARQSARTIIFVAELGKGTGFANPQMFEILCGLEEVLAQKDYTLVVRNIAAGDCAEFIRNAADTKQADGFVIHASVISQALDELLFTHEIPHIVIGNPNFNSHFCWLDIDNRLAGELAAKHLLERGCQSVAFIGGKPEDQISARRLDGVLTVLKEHDVLLPREYVKKGESVCDSGYRMTMQILENRRRPDALVCADNYIAYGCVNALHDRGILIPEEMKVITFDDFPFSQILKPMLSVVNIDVYDMGVQAGKYILQKIKRPNLYVQSHITFPTLIIREST</sequence>
<proteinExistence type="predicted"/>